<protein>
    <submittedName>
        <fullName evidence="3">Alpha-l-rhamnosidase a</fullName>
    </submittedName>
</protein>
<gene>
    <name evidence="3" type="ORF">PVAG01_05172</name>
</gene>
<dbReference type="PANTHER" id="PTHR34987">
    <property type="entry name" value="C, PUTATIVE (AFU_ORTHOLOGUE AFUA_3G02880)-RELATED"/>
    <property type="match status" value="1"/>
</dbReference>
<feature type="chain" id="PRO_5046107029" evidence="1">
    <location>
        <begin position="17"/>
        <end position="765"/>
    </location>
</feature>
<dbReference type="Gene3D" id="1.50.10.10">
    <property type="match status" value="1"/>
</dbReference>
<organism evidence="3 4">
    <name type="scientific">Phlyctema vagabunda</name>
    <dbReference type="NCBI Taxonomy" id="108571"/>
    <lineage>
        <taxon>Eukaryota</taxon>
        <taxon>Fungi</taxon>
        <taxon>Dikarya</taxon>
        <taxon>Ascomycota</taxon>
        <taxon>Pezizomycotina</taxon>
        <taxon>Leotiomycetes</taxon>
        <taxon>Helotiales</taxon>
        <taxon>Dermateaceae</taxon>
        <taxon>Phlyctema</taxon>
    </lineage>
</organism>
<dbReference type="InterPro" id="IPR035396">
    <property type="entry name" value="Bac_rhamnosid6H"/>
</dbReference>
<reference evidence="3 4" key="1">
    <citation type="submission" date="2024-06" db="EMBL/GenBank/DDBJ databases">
        <title>Complete genome of Phlyctema vagabunda strain 19-DSS-EL-015.</title>
        <authorList>
            <person name="Fiorenzani C."/>
        </authorList>
    </citation>
    <scope>NUCLEOTIDE SEQUENCE [LARGE SCALE GENOMIC DNA]</scope>
    <source>
        <strain evidence="3 4">19-DSS-EL-015</strain>
    </source>
</reference>
<feature type="domain" description="Alpha-L-rhamnosidase six-hairpin glycosidase" evidence="2">
    <location>
        <begin position="294"/>
        <end position="515"/>
    </location>
</feature>
<evidence type="ECO:0000313" key="4">
    <source>
        <dbReference type="Proteomes" id="UP001629113"/>
    </source>
</evidence>
<evidence type="ECO:0000313" key="3">
    <source>
        <dbReference type="EMBL" id="KAL3423425.1"/>
    </source>
</evidence>
<keyword evidence="4" id="KW-1185">Reference proteome</keyword>
<evidence type="ECO:0000259" key="2">
    <source>
        <dbReference type="Pfam" id="PF17389"/>
    </source>
</evidence>
<comment type="caution">
    <text evidence="3">The sequence shown here is derived from an EMBL/GenBank/DDBJ whole genome shotgun (WGS) entry which is preliminary data.</text>
</comment>
<accession>A0ABR4PJE0</accession>
<sequence>MKLLLLLSSFSVQAFAQHLNYESLPLDTLFPGAWEANIRAPLNKSHIVPRRVFKTEGKISKVAAVVTDEKQHSFALGPGDLITFEFGENIGGRVCLDIKDFEPDAYITLAYSESPTFAGREPDTTTDRIERDLPLNLAINSRGQNCVGKDYNRGAFKFLTIYIPEEMPSKEHFWHIETSSPQDHALAKPRSSWYSLGQQLLGLQKSKLNSPRVSISAVWVNCSSFPSNANGRAYTGYFDSSSSLLNRIWYAGAWTLQLSTIDPNEGSALVDYNRRWDHNESPVGSWYSNFTIANGTTVTTDGAKRDRMVWPGDMTIAVPGIAVSTYDMLAARNALDTIFDHQYGDGSLPYASLPMTGGEFSDTYHLHTLLGAYNYVLYSGDIAWLKGRWAAYTKALDVSIAKVDGYGLLHVSSTYDWLRPGMTGHNLEASVILYDTILKTIVLAKILGDPGRNHKWLSTKTALEGGIEHLWCQELGFFADNIGRRGCNGSERVLPQDGNSWALLSGIVDDDRKRNISRNLRLRWGKYGAPAVEFPNVISPFAGSFELLAHCAAGNHDAAVELMELEWGYMLDGPAFTNSTCVEGYRIDGDAQYPAYWSTARNSHAHGWSTGPTTVLMQEILGIKLLSPLGETWSIKPHLTKWLSYAQGGFATKLGKFVVGITLMKTTDTGQKVEVLDVSTPNGTTGHIEWKGHVRHDIVGGKPLKLWVFLDDEDSVLYADDAEFTIHLTTDNEWVRPAVEEREPGVVDWEALKSNYVDKGHDFLT</sequence>
<evidence type="ECO:0000256" key="1">
    <source>
        <dbReference type="SAM" id="SignalP"/>
    </source>
</evidence>
<feature type="signal peptide" evidence="1">
    <location>
        <begin position="1"/>
        <end position="16"/>
    </location>
</feature>
<dbReference type="PANTHER" id="PTHR34987:SF6">
    <property type="entry name" value="ALPHA-L-RHAMNOSIDASE SIX-HAIRPIN GLYCOSIDASE DOMAIN-CONTAINING PROTEIN"/>
    <property type="match status" value="1"/>
</dbReference>
<dbReference type="Pfam" id="PF17389">
    <property type="entry name" value="Bac_rhamnosid6H"/>
    <property type="match status" value="1"/>
</dbReference>
<dbReference type="Gene3D" id="2.60.420.10">
    <property type="entry name" value="Maltose phosphorylase, domain 3"/>
    <property type="match status" value="1"/>
</dbReference>
<proteinExistence type="predicted"/>
<dbReference type="InterPro" id="IPR012341">
    <property type="entry name" value="6hp_glycosidase-like_sf"/>
</dbReference>
<dbReference type="InterPro" id="IPR008928">
    <property type="entry name" value="6-hairpin_glycosidase_sf"/>
</dbReference>
<name>A0ABR4PJE0_9HELO</name>
<dbReference type="SUPFAM" id="SSF48208">
    <property type="entry name" value="Six-hairpin glycosidases"/>
    <property type="match status" value="1"/>
</dbReference>
<keyword evidence="1" id="KW-0732">Signal</keyword>
<dbReference type="EMBL" id="JBFCZG010000004">
    <property type="protein sequence ID" value="KAL3423425.1"/>
    <property type="molecule type" value="Genomic_DNA"/>
</dbReference>
<dbReference type="Proteomes" id="UP001629113">
    <property type="component" value="Unassembled WGS sequence"/>
</dbReference>